<reference evidence="3" key="1">
    <citation type="submission" date="2020-05" db="EMBL/GenBank/DDBJ databases">
        <title>Frigoriglobus tundricola gen. nov., sp. nov., a psychrotolerant cellulolytic planctomycete of the family Gemmataceae with two divergent copies of 16S rRNA gene.</title>
        <authorList>
            <person name="Kulichevskaya I.S."/>
            <person name="Ivanova A.A."/>
            <person name="Naumoff D.G."/>
            <person name="Beletsky A.V."/>
            <person name="Rijpstra W.I.C."/>
            <person name="Sinninghe Damste J.S."/>
            <person name="Mardanov A.V."/>
            <person name="Ravin N.V."/>
            <person name="Dedysh S.N."/>
        </authorList>
    </citation>
    <scope>NUCLEOTIDE SEQUENCE [LARGE SCALE GENOMIC DNA]</scope>
    <source>
        <strain evidence="3">PL17</strain>
    </source>
</reference>
<dbReference type="Proteomes" id="UP000503447">
    <property type="component" value="Chromosome"/>
</dbReference>
<keyword evidence="3" id="KW-1185">Reference proteome</keyword>
<sequence>MHTRCRSAAGLAVPENPQLKKDAPSRAVVCDAVPKNETRKPISRKTRIEADRVFDFR</sequence>
<evidence type="ECO:0000313" key="3">
    <source>
        <dbReference type="Proteomes" id="UP000503447"/>
    </source>
</evidence>
<gene>
    <name evidence="2" type="ORF">FTUN_3534</name>
</gene>
<name>A0A6M5YRC1_9BACT</name>
<protein>
    <submittedName>
        <fullName evidence="2">Uncharacterized protein</fullName>
    </submittedName>
</protein>
<dbReference type="EMBL" id="CP053452">
    <property type="protein sequence ID" value="QJW95980.1"/>
    <property type="molecule type" value="Genomic_DNA"/>
</dbReference>
<evidence type="ECO:0000313" key="2">
    <source>
        <dbReference type="EMBL" id="QJW95980.1"/>
    </source>
</evidence>
<organism evidence="2 3">
    <name type="scientific">Frigoriglobus tundricola</name>
    <dbReference type="NCBI Taxonomy" id="2774151"/>
    <lineage>
        <taxon>Bacteria</taxon>
        <taxon>Pseudomonadati</taxon>
        <taxon>Planctomycetota</taxon>
        <taxon>Planctomycetia</taxon>
        <taxon>Gemmatales</taxon>
        <taxon>Gemmataceae</taxon>
        <taxon>Frigoriglobus</taxon>
    </lineage>
</organism>
<proteinExistence type="predicted"/>
<dbReference type="KEGG" id="ftj:FTUN_3534"/>
<evidence type="ECO:0000256" key="1">
    <source>
        <dbReference type="SAM" id="MobiDB-lite"/>
    </source>
</evidence>
<dbReference type="AlphaFoldDB" id="A0A6M5YRC1"/>
<feature type="region of interest" description="Disordered" evidence="1">
    <location>
        <begin position="1"/>
        <end position="25"/>
    </location>
</feature>
<accession>A0A6M5YRC1</accession>